<evidence type="ECO:0000313" key="1">
    <source>
        <dbReference type="EMBL" id="RNA29180.1"/>
    </source>
</evidence>
<dbReference type="Proteomes" id="UP000276133">
    <property type="component" value="Unassembled WGS sequence"/>
</dbReference>
<evidence type="ECO:0000313" key="2">
    <source>
        <dbReference type="Proteomes" id="UP000276133"/>
    </source>
</evidence>
<reference evidence="1 2" key="1">
    <citation type="journal article" date="2018" name="Sci. Rep.">
        <title>Genomic signatures of local adaptation to the degree of environmental predictability in rotifers.</title>
        <authorList>
            <person name="Franch-Gras L."/>
            <person name="Hahn C."/>
            <person name="Garcia-Roger E.M."/>
            <person name="Carmona M.J."/>
            <person name="Serra M."/>
            <person name="Gomez A."/>
        </authorList>
    </citation>
    <scope>NUCLEOTIDE SEQUENCE [LARGE SCALE GENOMIC DNA]</scope>
    <source>
        <strain evidence="1">HYR1</strain>
    </source>
</reference>
<organism evidence="1 2">
    <name type="scientific">Brachionus plicatilis</name>
    <name type="common">Marine rotifer</name>
    <name type="synonym">Brachionus muelleri</name>
    <dbReference type="NCBI Taxonomy" id="10195"/>
    <lineage>
        <taxon>Eukaryota</taxon>
        <taxon>Metazoa</taxon>
        <taxon>Spiralia</taxon>
        <taxon>Gnathifera</taxon>
        <taxon>Rotifera</taxon>
        <taxon>Eurotatoria</taxon>
        <taxon>Monogononta</taxon>
        <taxon>Pseudotrocha</taxon>
        <taxon>Ploima</taxon>
        <taxon>Brachionidae</taxon>
        <taxon>Brachionus</taxon>
    </lineage>
</organism>
<dbReference type="AlphaFoldDB" id="A0A3M7S0J6"/>
<name>A0A3M7S0J6_BRAPC</name>
<accession>A0A3M7S0J6</accession>
<gene>
    <name evidence="1" type="ORF">BpHYR1_037522</name>
</gene>
<sequence>MEHFSWEITPIISIAIGITEEITIYLKEMNSVLKKKQSTTNIIFQITNLNLSRLLIKMRLKRFQAQQNLIKTSWNKKKKKHNRLFNALKLFRKIVWSLSVIFKLKIESINNNHRTFKKFVTFQEIFKQSKIYSINKKWGYYFMCKPGDKGSVE</sequence>
<comment type="caution">
    <text evidence="1">The sequence shown here is derived from an EMBL/GenBank/DDBJ whole genome shotgun (WGS) entry which is preliminary data.</text>
</comment>
<keyword evidence="2" id="KW-1185">Reference proteome</keyword>
<proteinExistence type="predicted"/>
<protein>
    <submittedName>
        <fullName evidence="1">Uncharacterized protein</fullName>
    </submittedName>
</protein>
<dbReference type="EMBL" id="REGN01002266">
    <property type="protein sequence ID" value="RNA29180.1"/>
    <property type="molecule type" value="Genomic_DNA"/>
</dbReference>